<feature type="compositionally biased region" description="Polar residues" evidence="11">
    <location>
        <begin position="1919"/>
        <end position="1932"/>
    </location>
</feature>
<feature type="compositionally biased region" description="Basic and acidic residues" evidence="11">
    <location>
        <begin position="1954"/>
        <end position="1975"/>
    </location>
</feature>
<dbReference type="PANTHER" id="PTHR22884">
    <property type="entry name" value="SET DOMAIN PROTEINS"/>
    <property type="match status" value="1"/>
</dbReference>
<evidence type="ECO:0000256" key="1">
    <source>
        <dbReference type="ARBA" id="ARBA00004123"/>
    </source>
</evidence>
<feature type="compositionally biased region" description="Basic and acidic residues" evidence="11">
    <location>
        <begin position="1649"/>
        <end position="1659"/>
    </location>
</feature>
<evidence type="ECO:0000256" key="6">
    <source>
        <dbReference type="ARBA" id="ARBA00022691"/>
    </source>
</evidence>
<dbReference type="InterPro" id="IPR003616">
    <property type="entry name" value="Post-SET_dom"/>
</dbReference>
<evidence type="ECO:0000256" key="11">
    <source>
        <dbReference type="SAM" id="MobiDB-lite"/>
    </source>
</evidence>
<proteinExistence type="predicted"/>
<protein>
    <recommendedName>
        <fullName evidence="18">Histone-lysine N-methyltransferase ASHH2</fullName>
    </recommendedName>
</protein>
<evidence type="ECO:0000313" key="17">
    <source>
        <dbReference type="Proteomes" id="UP001141806"/>
    </source>
</evidence>
<dbReference type="InterPro" id="IPR011124">
    <property type="entry name" value="Znf_CW"/>
</dbReference>
<comment type="caution">
    <text evidence="16">The sequence shown here is derived from an EMBL/GenBank/DDBJ whole genome shotgun (WGS) entry which is preliminary data.</text>
</comment>
<feature type="region of interest" description="Disordered" evidence="11">
    <location>
        <begin position="1619"/>
        <end position="1674"/>
    </location>
</feature>
<dbReference type="InterPro" id="IPR001214">
    <property type="entry name" value="SET_dom"/>
</dbReference>
<dbReference type="GO" id="GO:0032259">
    <property type="term" value="P:methylation"/>
    <property type="evidence" value="ECO:0007669"/>
    <property type="project" value="UniProtKB-KW"/>
</dbReference>
<dbReference type="EMBL" id="JAMYWD010000012">
    <property type="protein sequence ID" value="KAJ4953619.1"/>
    <property type="molecule type" value="Genomic_DNA"/>
</dbReference>
<evidence type="ECO:0000256" key="4">
    <source>
        <dbReference type="ARBA" id="ARBA00022603"/>
    </source>
</evidence>
<evidence type="ECO:0000259" key="12">
    <source>
        <dbReference type="PROSITE" id="PS50280"/>
    </source>
</evidence>
<dbReference type="Gene3D" id="2.170.270.10">
    <property type="entry name" value="SET domain"/>
    <property type="match status" value="1"/>
</dbReference>
<dbReference type="SUPFAM" id="SSF82199">
    <property type="entry name" value="SET domain"/>
    <property type="match status" value="1"/>
</dbReference>
<feature type="compositionally biased region" description="Polar residues" evidence="11">
    <location>
        <begin position="2266"/>
        <end position="2275"/>
    </location>
</feature>
<dbReference type="InterPro" id="IPR050777">
    <property type="entry name" value="SET2_Histone-Lys_MeTrsfase"/>
</dbReference>
<dbReference type="OrthoDB" id="422362at2759"/>
<feature type="region of interest" description="Disordered" evidence="11">
    <location>
        <begin position="1919"/>
        <end position="1987"/>
    </location>
</feature>
<evidence type="ECO:0000256" key="8">
    <source>
        <dbReference type="ARBA" id="ARBA00022771"/>
    </source>
</evidence>
<evidence type="ECO:0008006" key="18">
    <source>
        <dbReference type="Google" id="ProtNLM"/>
    </source>
</evidence>
<keyword evidence="8" id="KW-0863">Zinc-finger</keyword>
<feature type="domain" description="CW-type" evidence="14">
    <location>
        <begin position="1163"/>
        <end position="1217"/>
    </location>
</feature>
<dbReference type="SMART" id="SM00317">
    <property type="entry name" value="SET"/>
    <property type="match status" value="1"/>
</dbReference>
<reference evidence="16" key="1">
    <citation type="journal article" date="2023" name="Plant J.">
        <title>The genome of the king protea, Protea cynaroides.</title>
        <authorList>
            <person name="Chang J."/>
            <person name="Duong T.A."/>
            <person name="Schoeman C."/>
            <person name="Ma X."/>
            <person name="Roodt D."/>
            <person name="Barker N."/>
            <person name="Li Z."/>
            <person name="Van de Peer Y."/>
            <person name="Mizrachi E."/>
        </authorList>
    </citation>
    <scope>NUCLEOTIDE SEQUENCE</scope>
    <source>
        <tissue evidence="16">Young leaves</tissue>
    </source>
</reference>
<feature type="domain" description="SET" evidence="12">
    <location>
        <begin position="1329"/>
        <end position="1446"/>
    </location>
</feature>
<feature type="domain" description="Post-SET" evidence="13">
    <location>
        <begin position="1454"/>
        <end position="1470"/>
    </location>
</feature>
<dbReference type="GO" id="GO:0046975">
    <property type="term" value="F:histone H3K36 methyltransferase activity"/>
    <property type="evidence" value="ECO:0007669"/>
    <property type="project" value="InterPro"/>
</dbReference>
<dbReference type="CDD" id="cd19172">
    <property type="entry name" value="SET_SETD2"/>
    <property type="match status" value="1"/>
</dbReference>
<evidence type="ECO:0000259" key="14">
    <source>
        <dbReference type="PROSITE" id="PS51050"/>
    </source>
</evidence>
<comment type="subcellular location">
    <subcellularLocation>
        <location evidence="2">Chromosome</location>
    </subcellularLocation>
    <subcellularLocation>
        <location evidence="1">Nucleus</location>
    </subcellularLocation>
</comment>
<evidence type="ECO:0000256" key="3">
    <source>
        <dbReference type="ARBA" id="ARBA00022454"/>
    </source>
</evidence>
<feature type="region of interest" description="Disordered" evidence="11">
    <location>
        <begin position="216"/>
        <end position="235"/>
    </location>
</feature>
<keyword evidence="10" id="KW-0539">Nucleus</keyword>
<evidence type="ECO:0000256" key="5">
    <source>
        <dbReference type="ARBA" id="ARBA00022679"/>
    </source>
</evidence>
<evidence type="ECO:0000313" key="16">
    <source>
        <dbReference type="EMBL" id="KAJ4953619.1"/>
    </source>
</evidence>
<feature type="region of interest" description="Disordered" evidence="11">
    <location>
        <begin position="2255"/>
        <end position="2275"/>
    </location>
</feature>
<dbReference type="PROSITE" id="PS50868">
    <property type="entry name" value="POST_SET"/>
    <property type="match status" value="1"/>
</dbReference>
<dbReference type="InterPro" id="IPR044437">
    <property type="entry name" value="SETD2/Set2_SET"/>
</dbReference>
<dbReference type="Pfam" id="PF17907">
    <property type="entry name" value="AWS"/>
    <property type="match status" value="1"/>
</dbReference>
<keyword evidence="9" id="KW-0862">Zinc</keyword>
<name>A0A9Q0GXV4_9MAGN</name>
<dbReference type="InterPro" id="IPR006560">
    <property type="entry name" value="AWS_dom"/>
</dbReference>
<feature type="compositionally biased region" description="Polar residues" evidence="11">
    <location>
        <begin position="218"/>
        <end position="227"/>
    </location>
</feature>
<dbReference type="Pfam" id="PF07496">
    <property type="entry name" value="zf-CW"/>
    <property type="match status" value="1"/>
</dbReference>
<feature type="compositionally biased region" description="Polar residues" evidence="11">
    <location>
        <begin position="828"/>
        <end position="841"/>
    </location>
</feature>
<dbReference type="Gene3D" id="3.30.40.100">
    <property type="match status" value="1"/>
</dbReference>
<dbReference type="GO" id="GO:0008270">
    <property type="term" value="F:zinc ion binding"/>
    <property type="evidence" value="ECO:0007669"/>
    <property type="project" value="UniProtKB-KW"/>
</dbReference>
<evidence type="ECO:0000256" key="7">
    <source>
        <dbReference type="ARBA" id="ARBA00022723"/>
    </source>
</evidence>
<keyword evidence="3" id="KW-0158">Chromosome</keyword>
<sequence length="2275" mass="248172">MGSCEPLVLVEKSLCGLPDGIVGELGSTLGDMGGVTLESVDEFREFQGCKDAVLDLDSWSGAACHVVDCNEGSIGRPVNQQFCSRLTCPLSNTNGDARVPVDGCCASSQHVRANLVCSSVGLEASIFGRDDSCNWQQDMGGLVLEGNLLVEYGFSLADTSGDTTSPVDGCPASFQNFGSNPVVSSFVFGRDDLCNRPQDMGVSSLEQKQQDECGLPLSDTSGDTTSPVDGCPASSRNFGANSVDSRVGLEASISGMDGSLDGQQVMGVLVHERKLLDECEFSELCFTESHQDKQLCCSGAVGPSWEREGPHYEDEVGQSIETEEMLLTSVPLTLSQSKSSHCVKEKVPGDAYGFSEEADTGFKEVMEEKCDVITRMSVSLSTLASLKELNTCNLMEGSPNVASDHAVEEKGPQLSFQLCDVVNIVSCKSVNVPDLEEGCAQSCAPICGGRVEFTVQMYNEERDCAKPINVSGPLEKTVTDSQEVVGQKFDVLSGTSVNLSSQECIEENICNLMQQSLNVASEFSGEDSTSLQSSLPLNIVDNGSFKLSGEPDLQESNALSSYLACSSVVDSVDSAGGEQKANAKQSFVSESNCLDDVRVFPRRSIRVSKLNQMNEKRKAANQCNNKVSSSLSKSAIGISFKIVKRKRSYPWKPARSSAWGVLGNVMQVFKQNEGILKHDSDLVQAQTCGSRKTRSRRQGSEKPNRIQASRNSQKRKGKTNASIGCVYLNVKIGKEMGQRNLKAVLPQGDNPSARVGTVINEHLCESNCRTRLEIPHVANDVKMEHKLGEDVHLPNRSLENPVMTLDVSVLDEHPADASIVTQDISVRNSGDCHVSSQTETESLGEGADNKNMDPGTSPHSEVINVIQELQVSLGMQEEVQDASFDLGQAVVPAEDVMGSNLLLLKAKKGKRNGNIKGSQNYVGECCVLDEKMHGPANLTKPRKLSKRRSWQKVGDGLKPSEAIVSATSQDASSNNSSNEGYARDSFPLSGMAELGLCHEALKIGTGIEACELASHDVGNRPPESWISELSAKTKGHKVSNSSKSSAGVRKSHFHVSDSVIGRRKKVYEEEDVWNSNRKGKVKEEVLSDLDAGQQKYHPEIGGSINVSLVKEKETWGPDELSKFNLLANETSSSLARTNAGNNVPPENICCFNVLSNGFKEQSLPPRIAWVCCDDCHKWRCISAALADYIEERNCKWTCMDNADKAFSNCSKPQEKSNAEINAELEISDASCEEDAYDRRSNFKALEWKQPTVPQQASWKLVKSNLFLHRSRKTQTIDEIMVCHCKPPPDGSLGCGDECLNRMLNIECVKGACPCGDFCSNQQFQRRNYAKFKSFRCGKKGHGLQLLENVSEGQFLIEYVGEVLDLHAYEARQRDYAFRGQKHFYFMTLNGSEVIDACAKGNLGRFINHSCEPNCRTEKWMVNGEICIGLFAIRDIKKDEEVTFDYNYVRVFGAAAKKCVCGSSVCRGYIGGDPLNAETIVRGDSDDEFPEPVMFDEDGCNEDNMDGIFSATSSVDDVGAVPRYAEIPLQVGDTLSKSEPATVGSNVLLEKEDILSGSLSFGDPAQLEFSLKLEDGLSNALSSSVPSQVSVKREDGMSKTSSSVQLVEVSLPKEESANESSCKVQTLESSSSTTNTMNKCMSSSVSTNKSRSDAVEDKSIFSKSRPRVKASRSGSSIKKGKCDVCPVITNKAQVMAKPKKQVDGAIRSRFEGVEEKLNELLDTDGGISKRKDASKGYLKLLVLTAASGDNGNGEAFQSARDLSIILDALLKTKSRTVLTDIINKNGLQMLHNILKQNRRDFKKIPILRKLLKVLEFLALKGILTLEHINGGPPHPGMESFKDSILTLTRHTNVQVHQIARTFRDRWIHRNSRRFNYFDRDDGKLEPQSGTNNSRFAASYKRWHDSGVRPTEVINCVNQTTSVPTPVDTNTQEGSAAPAVGGCPGSGTRKRKRKSRWDQPAETKGDPPLQHVEEQKIEPNSGQKMDPSPQKLEYETVLDQVIDVSREKKTYSGGVKNLPQQDEVSTRDDAGHDIEEDAPPGFASCLNGPKGSSNVGTSISVSISPHIASPSSCGFEVITGHPQERFLPHLPVSYGIPFSLVQQLGTLHPGAIDCWSMAPGVPFHPFPPLPPFPREKNNPVICSPSDPMVTDGHGEAVRRPSHRMKAHIMDPSDPSTSGDRQDAPVTRENNPNVDEQVEGSSYALDRRYFRQRKWNDHVTPRLPCTRDGWGFKGNNSRNGIRSVVVGNITNEIGGHCGSQGVNNRGGENVSSSFYQHT</sequence>
<dbReference type="GO" id="GO:0005634">
    <property type="term" value="C:nucleus"/>
    <property type="evidence" value="ECO:0007669"/>
    <property type="project" value="UniProtKB-SubCell"/>
</dbReference>
<keyword evidence="7" id="KW-0479">Metal-binding</keyword>
<dbReference type="PROSITE" id="PS50280">
    <property type="entry name" value="SET"/>
    <property type="match status" value="1"/>
</dbReference>
<feature type="compositionally biased region" description="Polar residues" evidence="11">
    <location>
        <begin position="1619"/>
        <end position="1648"/>
    </location>
</feature>
<keyword evidence="17" id="KW-1185">Reference proteome</keyword>
<dbReference type="GO" id="GO:0005694">
    <property type="term" value="C:chromosome"/>
    <property type="evidence" value="ECO:0007669"/>
    <property type="project" value="UniProtKB-SubCell"/>
</dbReference>
<dbReference type="FunFam" id="2.170.270.10:FF:000035">
    <property type="entry name" value="Histone-lysine N-methyltransferase"/>
    <property type="match status" value="1"/>
</dbReference>
<dbReference type="InterPro" id="IPR046341">
    <property type="entry name" value="SET_dom_sf"/>
</dbReference>
<feature type="domain" description="AWS" evidence="15">
    <location>
        <begin position="1277"/>
        <end position="1327"/>
    </location>
</feature>
<accession>A0A9Q0GXV4</accession>
<feature type="region of interest" description="Disordered" evidence="11">
    <location>
        <begin position="685"/>
        <end position="719"/>
    </location>
</feature>
<feature type="region of interest" description="Disordered" evidence="11">
    <location>
        <begin position="828"/>
        <end position="856"/>
    </location>
</feature>
<dbReference type="Proteomes" id="UP001141806">
    <property type="component" value="Unassembled WGS sequence"/>
</dbReference>
<keyword evidence="4" id="KW-0489">Methyltransferase</keyword>
<evidence type="ECO:0000256" key="2">
    <source>
        <dbReference type="ARBA" id="ARBA00004286"/>
    </source>
</evidence>
<evidence type="ECO:0000259" key="15">
    <source>
        <dbReference type="PROSITE" id="PS51215"/>
    </source>
</evidence>
<dbReference type="PROSITE" id="PS51050">
    <property type="entry name" value="ZF_CW"/>
    <property type="match status" value="1"/>
</dbReference>
<keyword evidence="5" id="KW-0808">Transferase</keyword>
<dbReference type="SMART" id="SM00570">
    <property type="entry name" value="AWS"/>
    <property type="match status" value="1"/>
</dbReference>
<dbReference type="Pfam" id="PF00856">
    <property type="entry name" value="SET"/>
    <property type="match status" value="1"/>
</dbReference>
<evidence type="ECO:0000256" key="10">
    <source>
        <dbReference type="ARBA" id="ARBA00023242"/>
    </source>
</evidence>
<keyword evidence="6" id="KW-0949">S-adenosyl-L-methionine</keyword>
<evidence type="ECO:0000256" key="9">
    <source>
        <dbReference type="ARBA" id="ARBA00022833"/>
    </source>
</evidence>
<evidence type="ECO:0000259" key="13">
    <source>
        <dbReference type="PROSITE" id="PS50868"/>
    </source>
</evidence>
<dbReference type="PROSITE" id="PS51215">
    <property type="entry name" value="AWS"/>
    <property type="match status" value="1"/>
</dbReference>
<organism evidence="16 17">
    <name type="scientific">Protea cynaroides</name>
    <dbReference type="NCBI Taxonomy" id="273540"/>
    <lineage>
        <taxon>Eukaryota</taxon>
        <taxon>Viridiplantae</taxon>
        <taxon>Streptophyta</taxon>
        <taxon>Embryophyta</taxon>
        <taxon>Tracheophyta</taxon>
        <taxon>Spermatophyta</taxon>
        <taxon>Magnoliopsida</taxon>
        <taxon>Proteales</taxon>
        <taxon>Proteaceae</taxon>
        <taxon>Protea</taxon>
    </lineage>
</organism>
<feature type="region of interest" description="Disordered" evidence="11">
    <location>
        <begin position="2163"/>
        <end position="2192"/>
    </location>
</feature>
<gene>
    <name evidence="16" type="ORF">NE237_030451</name>
</gene>